<dbReference type="EC" id="3.2.1.-" evidence="1"/>
<dbReference type="PANTHER" id="PTHR34876:SF4">
    <property type="entry name" value="1,4-BETA-D-GLUCAN CELLOBIOHYDROLASE C-RELATED"/>
    <property type="match status" value="1"/>
</dbReference>
<comment type="similarity">
    <text evidence="1">Belongs to the glycosyl hydrolase family 6.</text>
</comment>
<keyword evidence="1" id="KW-0624">Polysaccharide degradation</keyword>
<evidence type="ECO:0000313" key="3">
    <source>
        <dbReference type="EMBL" id="GAA1784756.1"/>
    </source>
</evidence>
<protein>
    <recommendedName>
        <fullName evidence="1">Glucanase</fullName>
        <ecNumber evidence="1">3.2.1.-</ecNumber>
    </recommendedName>
</protein>
<keyword evidence="4" id="KW-1185">Reference proteome</keyword>
<accession>A0ABP4XJ10</accession>
<organism evidence="3 4">
    <name type="scientific">Luedemannella flava</name>
    <dbReference type="NCBI Taxonomy" id="349316"/>
    <lineage>
        <taxon>Bacteria</taxon>
        <taxon>Bacillati</taxon>
        <taxon>Actinomycetota</taxon>
        <taxon>Actinomycetes</taxon>
        <taxon>Micromonosporales</taxon>
        <taxon>Micromonosporaceae</taxon>
        <taxon>Luedemannella</taxon>
    </lineage>
</organism>
<evidence type="ECO:0000313" key="4">
    <source>
        <dbReference type="Proteomes" id="UP001500218"/>
    </source>
</evidence>
<dbReference type="PANTHER" id="PTHR34876">
    <property type="match status" value="1"/>
</dbReference>
<keyword evidence="1" id="KW-0136">Cellulose degradation</keyword>
<gene>
    <name evidence="3" type="ORF">GCM10009682_03630</name>
</gene>
<keyword evidence="1" id="KW-0326">Glycosidase</keyword>
<feature type="region of interest" description="Disordered" evidence="2">
    <location>
        <begin position="182"/>
        <end position="236"/>
    </location>
</feature>
<dbReference type="Proteomes" id="UP001500218">
    <property type="component" value="Unassembled WGS sequence"/>
</dbReference>
<evidence type="ECO:0000256" key="1">
    <source>
        <dbReference type="RuleBase" id="RU361186"/>
    </source>
</evidence>
<dbReference type="InterPro" id="IPR016288">
    <property type="entry name" value="Beta_cellobiohydrolase"/>
</dbReference>
<dbReference type="Pfam" id="PF01341">
    <property type="entry name" value="Glyco_hydro_6"/>
    <property type="match status" value="1"/>
</dbReference>
<proteinExistence type="inferred from homology"/>
<keyword evidence="1" id="KW-0378">Hydrolase</keyword>
<comment type="caution">
    <text evidence="3">The sequence shown here is derived from an EMBL/GenBank/DDBJ whole genome shotgun (WGS) entry which is preliminary data.</text>
</comment>
<reference evidence="4" key="1">
    <citation type="journal article" date="2019" name="Int. J. Syst. Evol. Microbiol.">
        <title>The Global Catalogue of Microorganisms (GCM) 10K type strain sequencing project: providing services to taxonomists for standard genome sequencing and annotation.</title>
        <authorList>
            <consortium name="The Broad Institute Genomics Platform"/>
            <consortium name="The Broad Institute Genome Sequencing Center for Infectious Disease"/>
            <person name="Wu L."/>
            <person name="Ma J."/>
        </authorList>
    </citation>
    <scope>NUCLEOTIDE SEQUENCE [LARGE SCALE GENOMIC DNA]</scope>
    <source>
        <strain evidence="4">JCM 13250</strain>
    </source>
</reference>
<evidence type="ECO:0000256" key="2">
    <source>
        <dbReference type="SAM" id="MobiDB-lite"/>
    </source>
</evidence>
<dbReference type="EMBL" id="BAAALT010000004">
    <property type="protein sequence ID" value="GAA1784756.1"/>
    <property type="molecule type" value="Genomic_DNA"/>
</dbReference>
<feature type="compositionally biased region" description="Polar residues" evidence="2">
    <location>
        <begin position="217"/>
        <end position="229"/>
    </location>
</feature>
<keyword evidence="1" id="KW-0119">Carbohydrate metabolism</keyword>
<name>A0ABP4XJ10_9ACTN</name>
<dbReference type="PIRSF" id="PIRSF001100">
    <property type="entry name" value="Beta_cellobiohydrolase"/>
    <property type="match status" value="1"/>
</dbReference>
<dbReference type="SUPFAM" id="SSF51989">
    <property type="entry name" value="Glycosyl hydrolases family 6, cellulases"/>
    <property type="match status" value="1"/>
</dbReference>
<sequence>MTNLSFPKCAEAQSTGAYMAGVAYALEQLHSVSNVYTYVDMAHSGWLGWDSNLNPTVQLFTDLATQAGGFAAIDGFISNTANTTPTIEPYMTATQMVGGNPVRSAKYYQWNQYIDEQSYALAMRTALIAKGYPTTLGVLIDTSRNGWGGSARPTGPSTSTSLETFVDETRIDRRFHRGNWCNPSGAGLGERPKPDGASTDIPNDGGKKFDRMCDPTYTGNALNGNSPTGAQPDAPLSGQWFATQFAQLVQNAYPPVS</sequence>
<dbReference type="InterPro" id="IPR036434">
    <property type="entry name" value="Beta_cellobiohydrolase_sf"/>
</dbReference>
<dbReference type="Gene3D" id="3.20.20.40">
    <property type="entry name" value="1, 4-beta cellobiohydrolase"/>
    <property type="match status" value="1"/>
</dbReference>
<dbReference type="PRINTS" id="PR00733">
    <property type="entry name" value="GLHYDRLASE6"/>
</dbReference>